<feature type="region of interest" description="Disordered" evidence="1">
    <location>
        <begin position="44"/>
        <end position="63"/>
    </location>
</feature>
<evidence type="ECO:0000313" key="3">
    <source>
        <dbReference type="Proteomes" id="UP001265746"/>
    </source>
</evidence>
<name>A0AAD9VZ17_PHOAM</name>
<keyword evidence="3" id="KW-1185">Reference proteome</keyword>
<gene>
    <name evidence="2" type="ORF">N8I77_010357</name>
</gene>
<reference evidence="2" key="1">
    <citation type="submission" date="2023-06" db="EMBL/GenBank/DDBJ databases">
        <authorList>
            <person name="Noh H."/>
        </authorList>
    </citation>
    <scope>NUCLEOTIDE SEQUENCE</scope>
    <source>
        <strain evidence="2">DUCC20226</strain>
    </source>
</reference>
<dbReference type="AlphaFoldDB" id="A0AAD9VZ17"/>
<feature type="compositionally biased region" description="Basic residues" evidence="1">
    <location>
        <begin position="52"/>
        <end position="63"/>
    </location>
</feature>
<proteinExistence type="predicted"/>
<evidence type="ECO:0000313" key="2">
    <source>
        <dbReference type="EMBL" id="KAK2600851.1"/>
    </source>
</evidence>
<protein>
    <submittedName>
        <fullName evidence="2">Uncharacterized protein</fullName>
    </submittedName>
</protein>
<evidence type="ECO:0000256" key="1">
    <source>
        <dbReference type="SAM" id="MobiDB-lite"/>
    </source>
</evidence>
<accession>A0AAD9VZ17</accession>
<comment type="caution">
    <text evidence="2">The sequence shown here is derived from an EMBL/GenBank/DDBJ whole genome shotgun (WGS) entry which is preliminary data.</text>
</comment>
<dbReference type="Proteomes" id="UP001265746">
    <property type="component" value="Unassembled WGS sequence"/>
</dbReference>
<organism evidence="2 3">
    <name type="scientific">Phomopsis amygdali</name>
    <name type="common">Fusicoccum amygdali</name>
    <dbReference type="NCBI Taxonomy" id="1214568"/>
    <lineage>
        <taxon>Eukaryota</taxon>
        <taxon>Fungi</taxon>
        <taxon>Dikarya</taxon>
        <taxon>Ascomycota</taxon>
        <taxon>Pezizomycotina</taxon>
        <taxon>Sordariomycetes</taxon>
        <taxon>Sordariomycetidae</taxon>
        <taxon>Diaporthales</taxon>
        <taxon>Diaporthaceae</taxon>
        <taxon>Diaporthe</taxon>
    </lineage>
</organism>
<dbReference type="EMBL" id="JAUJFL010000006">
    <property type="protein sequence ID" value="KAK2600851.1"/>
    <property type="molecule type" value="Genomic_DNA"/>
</dbReference>
<sequence>MASAYISQEELTLPLLTGNPVVGGKEELFELEAESIHELPAGGVSVSLGQKSQKKAPRPNKARRAFRHTQLAIYQFLQRRHRADHPRNKRLPLSMVELVLRNLDIRSSATEDDKHHSPARAPVRPCPHSAQDLYDRLQLSRRIARRSLSWRLLGQSITGRPTCHVTHDELPELLAPVVAEMKACLGYVGAFRALLDIDNEGCDAWLDLSHLRMCVFRLMGYWPHDVEHDLEAWAFGLPDELARLLYPQCGRFDHREMAMNLDWIVLGPGSEAVASLEGCVRVCERWGS</sequence>